<dbReference type="PANTHER" id="PTHR28015">
    <property type="entry name" value="ATP SYNTHASE ASSEMBLY FACTOR FMC1, MITOCHONDRIAL"/>
    <property type="match status" value="1"/>
</dbReference>
<dbReference type="PANTHER" id="PTHR28015:SF1">
    <property type="entry name" value="ATP SYNTHASE ASSEMBLY FACTOR FMC1, MITOCHONDRIAL"/>
    <property type="match status" value="1"/>
</dbReference>
<evidence type="ECO:0000313" key="1">
    <source>
        <dbReference type="EMBL" id="CAK9436052.1"/>
    </source>
</evidence>
<name>A0ABP0ZDY2_9ASCO</name>
<dbReference type="InterPro" id="IPR039196">
    <property type="entry name" value="Fmc1"/>
</dbReference>
<reference evidence="1 2" key="1">
    <citation type="submission" date="2024-03" db="EMBL/GenBank/DDBJ databases">
        <authorList>
            <person name="Brejova B."/>
        </authorList>
    </citation>
    <scope>NUCLEOTIDE SEQUENCE [LARGE SCALE GENOMIC DNA]</scope>
    <source>
        <strain evidence="1 2">CBS 14171</strain>
    </source>
</reference>
<dbReference type="Pfam" id="PF13233">
    <property type="entry name" value="Complex1_LYR_2"/>
    <property type="match status" value="1"/>
</dbReference>
<keyword evidence="2" id="KW-1185">Reference proteome</keyword>
<proteinExistence type="predicted"/>
<dbReference type="RefSeq" id="XP_066827548.1">
    <property type="nucleotide sequence ID" value="XM_066976506.1"/>
</dbReference>
<protein>
    <submittedName>
        <fullName evidence="1">Uncharacterized protein</fullName>
    </submittedName>
</protein>
<organism evidence="1 2">
    <name type="scientific">Lodderomyces beijingensis</name>
    <dbReference type="NCBI Taxonomy" id="1775926"/>
    <lineage>
        <taxon>Eukaryota</taxon>
        <taxon>Fungi</taxon>
        <taxon>Dikarya</taxon>
        <taxon>Ascomycota</taxon>
        <taxon>Saccharomycotina</taxon>
        <taxon>Pichiomycetes</taxon>
        <taxon>Debaryomycetaceae</taxon>
        <taxon>Candida/Lodderomyces clade</taxon>
        <taxon>Lodderomyces</taxon>
    </lineage>
</organism>
<dbReference type="Proteomes" id="UP001497383">
    <property type="component" value="Chromosome 1"/>
</dbReference>
<accession>A0ABP0ZDY2</accession>
<dbReference type="GeneID" id="92205806"/>
<dbReference type="EMBL" id="OZ022405">
    <property type="protein sequence ID" value="CAK9436052.1"/>
    <property type="molecule type" value="Genomic_DNA"/>
</dbReference>
<gene>
    <name evidence="1" type="ORF">LODBEIA_P06100</name>
</gene>
<evidence type="ECO:0000313" key="2">
    <source>
        <dbReference type="Proteomes" id="UP001497383"/>
    </source>
</evidence>
<sequence>MSIAKQTFPTFKQLYREITRELLTYEQKTKAMLTLQEAQKQKAKLLYQKLQRAKSGQSHLEIDEQLKSLDRAQPSSQGEGELHDLRTLHGIVGDKAGINPSYELNNLNNVAVYLRNQREYFDLLVRYNPGLSMDQSENVSRSANRVGLSVPE</sequence>